<dbReference type="RefSeq" id="WP_012897166.1">
    <property type="nucleotide sequence ID" value="NZ_CP024954.1"/>
</dbReference>
<sequence>MSKKIQSINTDKPLSSFKELSTEELQDIAGGANVAFTGGSNLASTLASITQTGKAASAAVKSVSMGGYASSAYNTMMKFYPY</sequence>
<reference evidence="3" key="1">
    <citation type="submission" date="2015-10" db="EMBL/GenBank/DDBJ databases">
        <title>Draft Genome Sequences of 11 Lactococcus lactis subspecies cremoris strains.</title>
        <authorList>
            <person name="Wels M."/>
            <person name="Backus L."/>
            <person name="Boekhorst J."/>
            <person name="Dijkstra A."/>
            <person name="Beerthuizen M."/>
            <person name="Kelly W."/>
            <person name="Siezen R."/>
            <person name="Bachmann H."/>
            <person name="Van Hijum S."/>
        </authorList>
    </citation>
    <scope>NUCLEOTIDE SEQUENCE [LARGE SCALE GENOMIC DNA]</scope>
    <source>
        <strain evidence="3">KF282</strain>
    </source>
</reference>
<dbReference type="EMBL" id="LKLS01000102">
    <property type="protein sequence ID" value="KSU18946.1"/>
    <property type="molecule type" value="Genomic_DNA"/>
</dbReference>
<reference evidence="1" key="2">
    <citation type="journal article" date="2017" name="Genome Announc.">
        <title>Draft Genome Sequences of 24 Lactococcus lactis Strains.</title>
        <authorList>
            <person name="Backus L."/>
            <person name="Wels M."/>
            <person name="Boekhorst J."/>
            <person name="Dijkstra A.R."/>
            <person name="Beerthuyzen M."/>
            <person name="Kelly W.J."/>
            <person name="Siezen R.J."/>
            <person name="van Hijum S.A."/>
            <person name="Bachmann H."/>
        </authorList>
    </citation>
    <scope>NUCLEOTIDE SEQUENCE</scope>
    <source>
        <strain evidence="1">KF282</strain>
        <strain evidence="2">LMG9447</strain>
    </source>
</reference>
<organism evidence="1 3">
    <name type="scientific">Lactococcus lactis subsp. lactis</name>
    <name type="common">Streptococcus lactis</name>
    <dbReference type="NCBI Taxonomy" id="1360"/>
    <lineage>
        <taxon>Bacteria</taxon>
        <taxon>Bacillati</taxon>
        <taxon>Bacillota</taxon>
        <taxon>Bacilli</taxon>
        <taxon>Lactobacillales</taxon>
        <taxon>Streptococcaceae</taxon>
        <taxon>Lactococcus</taxon>
    </lineage>
</organism>
<proteinExistence type="predicted"/>
<comment type="caution">
    <text evidence="1">The sequence shown here is derived from an EMBL/GenBank/DDBJ whole genome shotgun (WGS) entry which is preliminary data.</text>
</comment>
<name>A0A0V8CGB5_LACLL</name>
<dbReference type="EMBL" id="LKLN01000009">
    <property type="protein sequence ID" value="KSU07732.1"/>
    <property type="molecule type" value="Genomic_DNA"/>
</dbReference>
<evidence type="ECO:0008006" key="4">
    <source>
        <dbReference type="Google" id="ProtNLM"/>
    </source>
</evidence>
<evidence type="ECO:0000313" key="1">
    <source>
        <dbReference type="EMBL" id="KSU07732.1"/>
    </source>
</evidence>
<dbReference type="PATRIC" id="fig|1360.100.peg.240"/>
<protein>
    <recommendedName>
        <fullName evidence="4">Bacteriocin</fullName>
    </recommendedName>
</protein>
<dbReference type="InterPro" id="IPR010133">
    <property type="entry name" value="Bacteriocin_signal_seq"/>
</dbReference>
<dbReference type="NCBIfam" id="TIGR01847">
    <property type="entry name" value="bacteriocin_sig"/>
    <property type="match status" value="1"/>
</dbReference>
<evidence type="ECO:0000313" key="2">
    <source>
        <dbReference type="EMBL" id="KSU18946.1"/>
    </source>
</evidence>
<dbReference type="Proteomes" id="UP000053612">
    <property type="component" value="Unassembled WGS sequence"/>
</dbReference>
<gene>
    <name evidence="1" type="ORF">KF282_0528</name>
    <name evidence="2" type="ORF">LMG9449_1100</name>
</gene>
<dbReference type="AlphaFoldDB" id="A0A0V8CGB5"/>
<evidence type="ECO:0000313" key="3">
    <source>
        <dbReference type="Proteomes" id="UP000053058"/>
    </source>
</evidence>
<accession>A0A0V8CGB5</accession>
<dbReference type="Proteomes" id="UP000053058">
    <property type="component" value="Unassembled WGS sequence"/>
</dbReference>